<dbReference type="GO" id="GO:0015074">
    <property type="term" value="P:DNA integration"/>
    <property type="evidence" value="ECO:0007669"/>
    <property type="project" value="InterPro"/>
</dbReference>
<dbReference type="OrthoDB" id="3353107at2759"/>
<accession>A0A8H6YW39</accession>
<name>A0A8H6YW39_9AGAR</name>
<dbReference type="EMBL" id="JACAZH010000006">
    <property type="protein sequence ID" value="KAF7366284.1"/>
    <property type="molecule type" value="Genomic_DNA"/>
</dbReference>
<evidence type="ECO:0000256" key="1">
    <source>
        <dbReference type="ARBA" id="ARBA00022884"/>
    </source>
</evidence>
<evidence type="ECO:0000259" key="2">
    <source>
        <dbReference type="PROSITE" id="PS50994"/>
    </source>
</evidence>
<dbReference type="PROSITE" id="PS50994">
    <property type="entry name" value="INTEGRASE"/>
    <property type="match status" value="1"/>
</dbReference>
<comment type="caution">
    <text evidence="3">The sequence shown here is derived from an EMBL/GenBank/DDBJ whole genome shotgun (WGS) entry which is preliminary data.</text>
</comment>
<evidence type="ECO:0000313" key="4">
    <source>
        <dbReference type="Proteomes" id="UP000623467"/>
    </source>
</evidence>
<proteinExistence type="predicted"/>
<dbReference type="InterPro" id="IPR012337">
    <property type="entry name" value="RNaseH-like_sf"/>
</dbReference>
<protein>
    <recommendedName>
        <fullName evidence="2">Integrase catalytic domain-containing protein</fullName>
    </recommendedName>
</protein>
<dbReference type="PANTHER" id="PTHR46791:SF5">
    <property type="entry name" value="CLR5 DOMAIN-CONTAINING PROTEIN-RELATED"/>
    <property type="match status" value="1"/>
</dbReference>
<dbReference type="Gene3D" id="3.30.420.10">
    <property type="entry name" value="Ribonuclease H-like superfamily/Ribonuclease H"/>
    <property type="match status" value="1"/>
</dbReference>
<feature type="domain" description="Integrase catalytic" evidence="2">
    <location>
        <begin position="237"/>
        <end position="322"/>
    </location>
</feature>
<keyword evidence="4" id="KW-1185">Reference proteome</keyword>
<dbReference type="InterPro" id="IPR001584">
    <property type="entry name" value="Integrase_cat-core"/>
</dbReference>
<dbReference type="GO" id="GO:0003723">
    <property type="term" value="F:RNA binding"/>
    <property type="evidence" value="ECO:0007669"/>
    <property type="project" value="UniProtKB-KW"/>
</dbReference>
<keyword evidence="1" id="KW-0694">RNA-binding</keyword>
<dbReference type="PANTHER" id="PTHR46791">
    <property type="entry name" value="EXPRESSED PROTEIN"/>
    <property type="match status" value="1"/>
</dbReference>
<gene>
    <name evidence="3" type="ORF">MSAN_00884600</name>
</gene>
<dbReference type="SUPFAM" id="SSF53098">
    <property type="entry name" value="Ribonuclease H-like"/>
    <property type="match status" value="1"/>
</dbReference>
<dbReference type="InterPro" id="IPR058913">
    <property type="entry name" value="Integrase_dom_put"/>
</dbReference>
<reference evidence="3" key="1">
    <citation type="submission" date="2020-05" db="EMBL/GenBank/DDBJ databases">
        <title>Mycena genomes resolve the evolution of fungal bioluminescence.</title>
        <authorList>
            <person name="Tsai I.J."/>
        </authorList>
    </citation>
    <scope>NUCLEOTIDE SEQUENCE</scope>
    <source>
        <strain evidence="3">160909Yilan</strain>
    </source>
</reference>
<organism evidence="3 4">
    <name type="scientific">Mycena sanguinolenta</name>
    <dbReference type="NCBI Taxonomy" id="230812"/>
    <lineage>
        <taxon>Eukaryota</taxon>
        <taxon>Fungi</taxon>
        <taxon>Dikarya</taxon>
        <taxon>Basidiomycota</taxon>
        <taxon>Agaricomycotina</taxon>
        <taxon>Agaricomycetes</taxon>
        <taxon>Agaricomycetidae</taxon>
        <taxon>Agaricales</taxon>
        <taxon>Marasmiineae</taxon>
        <taxon>Mycenaceae</taxon>
        <taxon>Mycena</taxon>
    </lineage>
</organism>
<dbReference type="InterPro" id="IPR036397">
    <property type="entry name" value="RNaseH_sf"/>
</dbReference>
<dbReference type="Proteomes" id="UP000623467">
    <property type="component" value="Unassembled WGS sequence"/>
</dbReference>
<dbReference type="AlphaFoldDB" id="A0A8H6YW39"/>
<dbReference type="Pfam" id="PF24764">
    <property type="entry name" value="rva_4"/>
    <property type="match status" value="1"/>
</dbReference>
<dbReference type="GO" id="GO:0005634">
    <property type="term" value="C:nucleus"/>
    <property type="evidence" value="ECO:0007669"/>
    <property type="project" value="UniProtKB-ARBA"/>
</dbReference>
<evidence type="ECO:0000313" key="3">
    <source>
        <dbReference type="EMBL" id="KAF7366284.1"/>
    </source>
</evidence>
<sequence>MSEHPEMENTLSAPPQLHNLRDAYQRLQRKVDFALRTQLGDVERLTRTSQDAARFLSAAEEHQHLFPAAEFATLRSNIATMQAALDRGATQSVDPPNIPPLVVMRKVPNGKGTGRPRLDIDTQFLSSAIKLRGPKGIVALHSQAIRCIAMRSRRMAQLHESGNRLPPPSPLSADDPEELDRHVADILSLFPHFGREMISGALVARGFRVPRDRIEASCHRVNGISRVFGERVIERRVYWVPGVNSLWHHDGQHGLIRWKIVIHCFIDGWTRFIVGIRASTNNRSTTVLDLFEQAAALHGWPSCVRGDHGVENVKVAERMEQVRGPGRGSYIWGTSVHNIHIERLWVDWTNGVGRKWVNFFYELEVTSGLLVDRPEHLWLLHHLFLDAINQDAREWAEAWNSHKITMQNERKQSPREMFTFGLLEQGPRGLDRFMHDEEDVVGDLATFGVDWEAQVDPAVLSHHTANNTAAAAGAGENPFADDALPVHMSEVTVEPPNCPFSLEQCAHLDAELALVINTASRDMAVRKQVWKEALLICRELYRS</sequence>